<sequence length="182" mass="21810">MFFFSGFLVAYLFFQQSAKNKGIPWLYFYIHRFIRLTPVYMIVLAFYTSLSGYLGSGPVWTVPNTDPNCHSNWWWNFLYINNLQPAADACAGWFWYLANDMQFYVISPLFLVTLWRWPKIGFILQCFKPYLLRLRISMGYLRVSDWTRRIREQHSVMEVFDSTESFDFLHLPYSSYNSKCIL</sequence>
<organism evidence="2 3">
    <name type="scientific">Trichonephila inaurata madagascariensis</name>
    <dbReference type="NCBI Taxonomy" id="2747483"/>
    <lineage>
        <taxon>Eukaryota</taxon>
        <taxon>Metazoa</taxon>
        <taxon>Ecdysozoa</taxon>
        <taxon>Arthropoda</taxon>
        <taxon>Chelicerata</taxon>
        <taxon>Arachnida</taxon>
        <taxon>Araneae</taxon>
        <taxon>Araneomorphae</taxon>
        <taxon>Entelegynae</taxon>
        <taxon>Araneoidea</taxon>
        <taxon>Nephilidae</taxon>
        <taxon>Trichonephila</taxon>
        <taxon>Trichonephila inaurata</taxon>
    </lineage>
</organism>
<dbReference type="GO" id="GO:0016747">
    <property type="term" value="F:acyltransferase activity, transferring groups other than amino-acyl groups"/>
    <property type="evidence" value="ECO:0007669"/>
    <property type="project" value="InterPro"/>
</dbReference>
<protein>
    <recommendedName>
        <fullName evidence="1">Acyltransferase 3 domain-containing protein</fullName>
    </recommendedName>
</protein>
<name>A0A8X7C663_9ARAC</name>
<dbReference type="Proteomes" id="UP000886998">
    <property type="component" value="Unassembled WGS sequence"/>
</dbReference>
<feature type="domain" description="Acyltransferase 3" evidence="1">
    <location>
        <begin position="1"/>
        <end position="123"/>
    </location>
</feature>
<dbReference type="PANTHER" id="PTHR11161">
    <property type="entry name" value="O-ACYLTRANSFERASE"/>
    <property type="match status" value="1"/>
</dbReference>
<evidence type="ECO:0000313" key="3">
    <source>
        <dbReference type="Proteomes" id="UP000886998"/>
    </source>
</evidence>
<dbReference type="InterPro" id="IPR002656">
    <property type="entry name" value="Acyl_transf_3_dom"/>
</dbReference>
<comment type="caution">
    <text evidence="2">The sequence shown here is derived from an EMBL/GenBank/DDBJ whole genome shotgun (WGS) entry which is preliminary data.</text>
</comment>
<dbReference type="Pfam" id="PF01757">
    <property type="entry name" value="Acyl_transf_3"/>
    <property type="match status" value="1"/>
</dbReference>
<keyword evidence="3" id="KW-1185">Reference proteome</keyword>
<accession>A0A8X7C663</accession>
<dbReference type="AlphaFoldDB" id="A0A8X7C663"/>
<evidence type="ECO:0000313" key="2">
    <source>
        <dbReference type="EMBL" id="GFY55368.1"/>
    </source>
</evidence>
<dbReference type="OrthoDB" id="6436426at2759"/>
<proteinExistence type="predicted"/>
<dbReference type="InterPro" id="IPR052728">
    <property type="entry name" value="O2_lipid_transport_reg"/>
</dbReference>
<dbReference type="EMBL" id="BMAV01010345">
    <property type="protein sequence ID" value="GFY55368.1"/>
    <property type="molecule type" value="Genomic_DNA"/>
</dbReference>
<reference evidence="2" key="1">
    <citation type="submission" date="2020-08" db="EMBL/GenBank/DDBJ databases">
        <title>Multicomponent nature underlies the extraordinary mechanical properties of spider dragline silk.</title>
        <authorList>
            <person name="Kono N."/>
            <person name="Nakamura H."/>
            <person name="Mori M."/>
            <person name="Yoshida Y."/>
            <person name="Ohtoshi R."/>
            <person name="Malay A.D."/>
            <person name="Moran D.A.P."/>
            <person name="Tomita M."/>
            <person name="Numata K."/>
            <person name="Arakawa K."/>
        </authorList>
    </citation>
    <scope>NUCLEOTIDE SEQUENCE</scope>
</reference>
<dbReference type="PANTHER" id="PTHR11161:SF0">
    <property type="entry name" value="O-ACYLTRANSFERASE LIKE PROTEIN"/>
    <property type="match status" value="1"/>
</dbReference>
<evidence type="ECO:0000259" key="1">
    <source>
        <dbReference type="Pfam" id="PF01757"/>
    </source>
</evidence>
<gene>
    <name evidence="2" type="ORF">TNIN_374681</name>
</gene>